<protein>
    <recommendedName>
        <fullName evidence="4">ArnR1-like winged helix-turn-helix domain-containing protein</fullName>
    </recommendedName>
</protein>
<reference evidence="2 3" key="1">
    <citation type="submission" date="2009-06" db="EMBL/GenBank/DDBJ databases">
        <title>Molecular Evidence for Microbiologically Influenced Corrosion from genome of Methanogen.</title>
        <authorList>
            <person name="Ito N."/>
            <person name="Tsurumaru H."/>
            <person name="Shimizu A."/>
            <person name="Harada T."/>
            <person name="Hosoyama A."/>
            <person name="Horikawa H."/>
            <person name="Wakai S."/>
            <person name="Sasaki K."/>
            <person name="Nishijima K."/>
            <person name="Ataku H."/>
            <person name="Yamazaki J."/>
            <person name="Mise M."/>
            <person name="Yamazaki S."/>
            <person name="Tanikawa S."/>
            <person name="Harayama S."/>
            <person name="Fujita N."/>
        </authorList>
    </citation>
    <scope>NUCLEOTIDE SEQUENCE [LARGE SCALE GENOMIC DNA]</scope>
    <source>
        <strain evidence="3">OS7 ( NBRC 103642)</strain>
    </source>
</reference>
<keyword evidence="1" id="KW-0472">Membrane</keyword>
<name>A0A2Z5PEU0_METMI</name>
<feature type="transmembrane region" description="Helical" evidence="1">
    <location>
        <begin position="22"/>
        <end position="42"/>
    </location>
</feature>
<keyword evidence="1" id="KW-0812">Transmembrane</keyword>
<dbReference type="EMBL" id="AP011528">
    <property type="protein sequence ID" value="BAP62122.1"/>
    <property type="molecule type" value="Genomic_DNA"/>
</dbReference>
<accession>A0A2Z5PEU0</accession>
<organism evidence="2 3">
    <name type="scientific">Methanococcus maripaludis OS7</name>
    <dbReference type="NCBI Taxonomy" id="637915"/>
    <lineage>
        <taxon>Archaea</taxon>
        <taxon>Methanobacteriati</taxon>
        <taxon>Methanobacteriota</taxon>
        <taxon>Methanomada group</taxon>
        <taxon>Methanococci</taxon>
        <taxon>Methanococcales</taxon>
        <taxon>Methanococcaceae</taxon>
        <taxon>Methanococcus</taxon>
    </lineage>
</organism>
<evidence type="ECO:0000256" key="1">
    <source>
        <dbReference type="SAM" id="Phobius"/>
    </source>
</evidence>
<evidence type="ECO:0000313" key="2">
    <source>
        <dbReference type="EMBL" id="BAP62122.1"/>
    </source>
</evidence>
<dbReference type="KEGG" id="mmao:MMOS7_00360"/>
<evidence type="ECO:0000313" key="3">
    <source>
        <dbReference type="Proteomes" id="UP000263689"/>
    </source>
</evidence>
<evidence type="ECO:0008006" key="4">
    <source>
        <dbReference type="Google" id="ProtNLM"/>
    </source>
</evidence>
<dbReference type="GeneID" id="37874503"/>
<dbReference type="RefSeq" id="WP_119720465.1">
    <property type="nucleotide sequence ID" value="NZ_AP011528.1"/>
</dbReference>
<dbReference type="AlphaFoldDB" id="A0A2Z5PEU0"/>
<sequence length="124" mass="14611">MQHFSGCEAVIMMLLYPELEGFSIIISAPIAEILTFYSYAGVKKALKSLYEKGCLYRFEKGGYYSITKLGKSELLKVKEDSDYDMMYKQLQYFQKTGAYLPYFDLERRLKERGITEVEFWRVME</sequence>
<gene>
    <name evidence="2" type="ORF">MMOS7_00360</name>
</gene>
<keyword evidence="1" id="KW-1133">Transmembrane helix</keyword>
<proteinExistence type="predicted"/>
<dbReference type="Proteomes" id="UP000263689">
    <property type="component" value="Chromosome"/>
</dbReference>